<evidence type="ECO:0000313" key="1">
    <source>
        <dbReference type="EMBL" id="AMQ66620.1"/>
    </source>
</evidence>
<reference evidence="1 2" key="1">
    <citation type="submission" date="2016-01" db="EMBL/GenBank/DDBJ databases">
        <title>Isolation and characterization of bacteriophages from East Africa Rift Valley soda lakes.</title>
        <authorList>
            <person name="van Zyl L.J."/>
            <person name="Nemavhulani S."/>
            <person name="Cowan D.A."/>
            <person name="Trindade M.I."/>
        </authorList>
    </citation>
    <scope>NUCLEOTIDE SEQUENCE [LARGE SCALE GENOMIC DNA]</scope>
</reference>
<dbReference type="RefSeq" id="YP_009275310.1">
    <property type="nucleotide sequence ID" value="NC_030925.1"/>
</dbReference>
<organism evidence="1 2">
    <name type="scientific">Bacillus phage Shbh1</name>
    <dbReference type="NCBI Taxonomy" id="1796992"/>
    <lineage>
        <taxon>Viruses</taxon>
        <taxon>Duplodnaviria</taxon>
        <taxon>Heunggongvirae</taxon>
        <taxon>Uroviricota</taxon>
        <taxon>Caudoviricetes</taxon>
        <taxon>Herelleviridae</taxon>
        <taxon>Bastillevirinae</taxon>
        <taxon>Shalavirus</taxon>
        <taxon>Shalavirus Shbh1</taxon>
    </lineage>
</organism>
<protein>
    <submittedName>
        <fullName evidence="1">Uncharacterized protein</fullName>
    </submittedName>
</protein>
<dbReference type="GeneID" id="28799505"/>
<dbReference type="EMBL" id="KU640380">
    <property type="protein sequence ID" value="AMQ66620.1"/>
    <property type="molecule type" value="Genomic_DNA"/>
</dbReference>
<name>A0A142F1G3_9CAUD</name>
<keyword evidence="2" id="KW-1185">Reference proteome</keyword>
<accession>A0A142F1G3</accession>
<evidence type="ECO:0000313" key="2">
    <source>
        <dbReference type="Proteomes" id="UP000201588"/>
    </source>
</evidence>
<dbReference type="Proteomes" id="UP000201588">
    <property type="component" value="Segment"/>
</dbReference>
<sequence>MSNFKWRSKQEVKEEKSKTRKIKEEMEQFESELKEVPDLVRLIGQSLTDREIADLEKGQQLTDIELRLLMLEVK</sequence>
<dbReference type="KEGG" id="vg:28799505"/>
<proteinExistence type="predicted"/>